<dbReference type="Gene3D" id="1.10.260.40">
    <property type="entry name" value="lambda repressor-like DNA-binding domains"/>
    <property type="match status" value="1"/>
</dbReference>
<dbReference type="RefSeq" id="WP_055941472.1">
    <property type="nucleotide sequence ID" value="NZ_LLKB01000001.1"/>
</dbReference>
<organism evidence="3 4">
    <name type="scientific">Butyribacter intestini</name>
    <dbReference type="NCBI Taxonomy" id="1703332"/>
    <lineage>
        <taxon>Bacteria</taxon>
        <taxon>Bacillati</taxon>
        <taxon>Bacillota</taxon>
        <taxon>Clostridia</taxon>
        <taxon>Lachnospirales</taxon>
        <taxon>Lachnospiraceae</taxon>
        <taxon>Butyribacter</taxon>
    </lineage>
</organism>
<sequence>MNENNLGGRIADLLKKSGLTQRELADKVGVTEVSMSRYISGDRTPKGPVIANIANALHTTSDYLLGTEEKSDFDSEYYQIHRLIARNAQYMTRKQKTELVNALFESDDQEG</sequence>
<evidence type="ECO:0000259" key="2">
    <source>
        <dbReference type="PROSITE" id="PS50943"/>
    </source>
</evidence>
<protein>
    <submittedName>
        <fullName evidence="3">XRE family transcriptional regulator</fullName>
    </submittedName>
</protein>
<dbReference type="SMART" id="SM00530">
    <property type="entry name" value="HTH_XRE"/>
    <property type="match status" value="1"/>
</dbReference>
<evidence type="ECO:0000256" key="1">
    <source>
        <dbReference type="ARBA" id="ARBA00023125"/>
    </source>
</evidence>
<accession>A0AAW3JVQ1</accession>
<dbReference type="InterPro" id="IPR001387">
    <property type="entry name" value="Cro/C1-type_HTH"/>
</dbReference>
<dbReference type="PANTHER" id="PTHR46558:SF11">
    <property type="entry name" value="HTH-TYPE TRANSCRIPTIONAL REGULATOR XRE"/>
    <property type="match status" value="1"/>
</dbReference>
<evidence type="ECO:0000313" key="3">
    <source>
        <dbReference type="EMBL" id="KQC86184.1"/>
    </source>
</evidence>
<proteinExistence type="predicted"/>
<dbReference type="Proteomes" id="UP000050833">
    <property type="component" value="Unassembled WGS sequence"/>
</dbReference>
<feature type="domain" description="HTH cro/C1-type" evidence="2">
    <location>
        <begin position="10"/>
        <end position="64"/>
    </location>
</feature>
<gene>
    <name evidence="3" type="ORF">APZ18_03035</name>
</gene>
<reference evidence="3 4" key="1">
    <citation type="submission" date="2015-10" db="EMBL/GenBank/DDBJ databases">
        <title>Butyribacter intestini gen. nov., sp. nov., a butyric acid-producing bacterium of the family Lachnospiraceae isolated from the human faeces.</title>
        <authorList>
            <person name="Zou Y."/>
            <person name="Xue W."/>
            <person name="Luo G."/>
            <person name="Lv M."/>
        </authorList>
    </citation>
    <scope>NUCLEOTIDE SEQUENCE [LARGE SCALE GENOMIC DNA]</scope>
    <source>
        <strain evidence="3 4">TF01-11</strain>
    </source>
</reference>
<dbReference type="AlphaFoldDB" id="A0AAW3JVQ1"/>
<comment type="caution">
    <text evidence="3">The sequence shown here is derived from an EMBL/GenBank/DDBJ whole genome shotgun (WGS) entry which is preliminary data.</text>
</comment>
<dbReference type="SUPFAM" id="SSF47413">
    <property type="entry name" value="lambda repressor-like DNA-binding domains"/>
    <property type="match status" value="1"/>
</dbReference>
<dbReference type="Pfam" id="PF01381">
    <property type="entry name" value="HTH_3"/>
    <property type="match status" value="1"/>
</dbReference>
<dbReference type="PROSITE" id="PS50943">
    <property type="entry name" value="HTH_CROC1"/>
    <property type="match status" value="1"/>
</dbReference>
<dbReference type="CDD" id="cd00093">
    <property type="entry name" value="HTH_XRE"/>
    <property type="match status" value="1"/>
</dbReference>
<evidence type="ECO:0000313" key="4">
    <source>
        <dbReference type="Proteomes" id="UP000050833"/>
    </source>
</evidence>
<keyword evidence="1" id="KW-0238">DNA-binding</keyword>
<name>A0AAW3JVQ1_9FIRM</name>
<keyword evidence="4" id="KW-1185">Reference proteome</keyword>
<dbReference type="PANTHER" id="PTHR46558">
    <property type="entry name" value="TRACRIPTIONAL REGULATORY PROTEIN-RELATED-RELATED"/>
    <property type="match status" value="1"/>
</dbReference>
<dbReference type="EMBL" id="LLKB01000001">
    <property type="protein sequence ID" value="KQC86184.1"/>
    <property type="molecule type" value="Genomic_DNA"/>
</dbReference>
<dbReference type="GO" id="GO:0003677">
    <property type="term" value="F:DNA binding"/>
    <property type="evidence" value="ECO:0007669"/>
    <property type="project" value="UniProtKB-KW"/>
</dbReference>
<dbReference type="InterPro" id="IPR010982">
    <property type="entry name" value="Lambda_DNA-bd_dom_sf"/>
</dbReference>